<feature type="region of interest" description="Disordered" evidence="1">
    <location>
        <begin position="58"/>
        <end position="89"/>
    </location>
</feature>
<reference evidence="2 3" key="2">
    <citation type="submission" date="2018-11" db="EMBL/GenBank/DDBJ databases">
        <authorList>
            <consortium name="Pathogen Informatics"/>
        </authorList>
    </citation>
    <scope>NUCLEOTIDE SEQUENCE [LARGE SCALE GENOMIC DNA]</scope>
</reference>
<gene>
    <name evidence="2" type="ORF">TCNE_LOCUS2623</name>
</gene>
<dbReference type="EMBL" id="UYWY01002763">
    <property type="protein sequence ID" value="VDM28340.1"/>
    <property type="molecule type" value="Genomic_DNA"/>
</dbReference>
<evidence type="ECO:0000313" key="3">
    <source>
        <dbReference type="Proteomes" id="UP000050794"/>
    </source>
</evidence>
<name>A0A183U2A4_TOXCA</name>
<sequence length="148" mass="16557">MKRLGLVPLCDVIDEPAGRLSDVGYYRVSPLHPTAAYVCVDFKKKKKLELHPHLATNWGRASRKGKKKANPTEKNLGPSRNSGFQKKTQIPILQAPGLRSVGRSRVSRTFGTRLAFEYAECETLARSAAHTYFSQSAARRRNKAMLKC</sequence>
<dbReference type="Proteomes" id="UP000050794">
    <property type="component" value="Unassembled WGS sequence"/>
</dbReference>
<reference evidence="4" key="1">
    <citation type="submission" date="2016-06" db="UniProtKB">
        <authorList>
            <consortium name="WormBaseParasite"/>
        </authorList>
    </citation>
    <scope>IDENTIFICATION</scope>
</reference>
<keyword evidence="3" id="KW-1185">Reference proteome</keyword>
<dbReference type="AlphaFoldDB" id="A0A183U2A4"/>
<organism evidence="3 4">
    <name type="scientific">Toxocara canis</name>
    <name type="common">Canine roundworm</name>
    <dbReference type="NCBI Taxonomy" id="6265"/>
    <lineage>
        <taxon>Eukaryota</taxon>
        <taxon>Metazoa</taxon>
        <taxon>Ecdysozoa</taxon>
        <taxon>Nematoda</taxon>
        <taxon>Chromadorea</taxon>
        <taxon>Rhabditida</taxon>
        <taxon>Spirurina</taxon>
        <taxon>Ascaridomorpha</taxon>
        <taxon>Ascaridoidea</taxon>
        <taxon>Toxocaridae</taxon>
        <taxon>Toxocara</taxon>
    </lineage>
</organism>
<evidence type="ECO:0000313" key="4">
    <source>
        <dbReference type="WBParaSite" id="TCNE_0000262401-mRNA-1"/>
    </source>
</evidence>
<evidence type="ECO:0000313" key="2">
    <source>
        <dbReference type="EMBL" id="VDM28340.1"/>
    </source>
</evidence>
<accession>A0A183U2A4</accession>
<dbReference type="WBParaSite" id="TCNE_0000262401-mRNA-1">
    <property type="protein sequence ID" value="TCNE_0000262401-mRNA-1"/>
    <property type="gene ID" value="TCNE_0000262401"/>
</dbReference>
<evidence type="ECO:0000256" key="1">
    <source>
        <dbReference type="SAM" id="MobiDB-lite"/>
    </source>
</evidence>
<protein>
    <submittedName>
        <fullName evidence="4">Transposase</fullName>
    </submittedName>
</protein>
<feature type="compositionally biased region" description="Polar residues" evidence="1">
    <location>
        <begin position="78"/>
        <end position="88"/>
    </location>
</feature>
<proteinExistence type="predicted"/>